<dbReference type="RefSeq" id="WP_008873099.1">
    <property type="nucleotide sequence ID" value="NZ_CAUM01000024.1"/>
</dbReference>
<gene>
    <name evidence="1" type="ORF">MESS2_120031</name>
</gene>
<dbReference type="OrthoDB" id="9799672at2"/>
<keyword evidence="2" id="KW-1185">Reference proteome</keyword>
<name>M5EJ34_9HYPH</name>
<protein>
    <recommendedName>
        <fullName evidence="3">Methyltransferase domain-containing protein</fullName>
    </recommendedName>
</protein>
<dbReference type="EMBL" id="CAUM01000024">
    <property type="protein sequence ID" value="CCV04118.1"/>
    <property type="molecule type" value="Genomic_DNA"/>
</dbReference>
<reference evidence="1 2" key="1">
    <citation type="submission" date="2013-02" db="EMBL/GenBank/DDBJ databases">
        <authorList>
            <person name="Genoscope - CEA"/>
        </authorList>
    </citation>
    <scope>NUCLEOTIDE SEQUENCE [LARGE SCALE GENOMIC DNA]</scope>
    <source>
        <strain evidence="1 2">STM 2683</strain>
    </source>
</reference>
<dbReference type="Proteomes" id="UP000012062">
    <property type="component" value="Unassembled WGS sequence"/>
</dbReference>
<evidence type="ECO:0000313" key="2">
    <source>
        <dbReference type="Proteomes" id="UP000012062"/>
    </source>
</evidence>
<accession>M5EJ34</accession>
<dbReference type="STRING" id="1297569.MESS2_120031"/>
<dbReference type="SUPFAM" id="SSF53335">
    <property type="entry name" value="S-adenosyl-L-methionine-dependent methyltransferases"/>
    <property type="match status" value="1"/>
</dbReference>
<proteinExistence type="predicted"/>
<comment type="caution">
    <text evidence="1">The sequence shown here is derived from an EMBL/GenBank/DDBJ whole genome shotgun (WGS) entry which is preliminary data.</text>
</comment>
<sequence length="241" mass="26889">MAANAHLTYHSDRAITVGQFQPNMGYKPNYSYAGPDIDEFQTFLRNCPMRGSLIDIGIPGWLRREDALKLYELARFAEGDILEFGTNEGLSAYILAKAVANSGRKAEIVSMELSPEISAAAHKNLTARGVDGTIRLEVGDADATCQRLVDSNRKFGFSFIDHSHAYEHVVKACHRLKQLIEPGSFCVFHDFNDKRNSRRTGLGETRNEYGIIAGIEDSLDINLFEFVGIYGCCGVFRRKDI</sequence>
<evidence type="ECO:0008006" key="3">
    <source>
        <dbReference type="Google" id="ProtNLM"/>
    </source>
</evidence>
<dbReference type="Pfam" id="PF13578">
    <property type="entry name" value="Methyltransf_24"/>
    <property type="match status" value="1"/>
</dbReference>
<evidence type="ECO:0000313" key="1">
    <source>
        <dbReference type="EMBL" id="CCV04118.1"/>
    </source>
</evidence>
<organism evidence="1 2">
    <name type="scientific">Mesorhizobium metallidurans STM 2683</name>
    <dbReference type="NCBI Taxonomy" id="1297569"/>
    <lineage>
        <taxon>Bacteria</taxon>
        <taxon>Pseudomonadati</taxon>
        <taxon>Pseudomonadota</taxon>
        <taxon>Alphaproteobacteria</taxon>
        <taxon>Hyphomicrobiales</taxon>
        <taxon>Phyllobacteriaceae</taxon>
        <taxon>Mesorhizobium</taxon>
    </lineage>
</organism>
<dbReference type="Gene3D" id="3.40.50.150">
    <property type="entry name" value="Vaccinia Virus protein VP39"/>
    <property type="match status" value="1"/>
</dbReference>
<dbReference type="AlphaFoldDB" id="M5EJ34"/>
<dbReference type="InterPro" id="IPR029063">
    <property type="entry name" value="SAM-dependent_MTases_sf"/>
</dbReference>